<evidence type="ECO:0000256" key="2">
    <source>
        <dbReference type="SAM" id="Coils"/>
    </source>
</evidence>
<feature type="non-terminal residue" evidence="6">
    <location>
        <position position="1"/>
    </location>
</feature>
<protein>
    <recommendedName>
        <fullName evidence="5">EF-hand domain-containing protein</fullName>
    </recommendedName>
</protein>
<dbReference type="PROSITE" id="PS00018">
    <property type="entry name" value="EF_HAND_1"/>
    <property type="match status" value="1"/>
</dbReference>
<feature type="coiled-coil region" evidence="2">
    <location>
        <begin position="3"/>
        <end position="117"/>
    </location>
</feature>
<evidence type="ECO:0000313" key="7">
    <source>
        <dbReference type="Proteomes" id="UP001190700"/>
    </source>
</evidence>
<reference evidence="6 7" key="1">
    <citation type="journal article" date="2015" name="Genome Biol. Evol.">
        <title>Comparative Genomics of a Bacterivorous Green Alga Reveals Evolutionary Causalities and Consequences of Phago-Mixotrophic Mode of Nutrition.</title>
        <authorList>
            <person name="Burns J.A."/>
            <person name="Paasch A."/>
            <person name="Narechania A."/>
            <person name="Kim E."/>
        </authorList>
    </citation>
    <scope>NUCLEOTIDE SEQUENCE [LARGE SCALE GENOMIC DNA]</scope>
    <source>
        <strain evidence="6 7">PLY_AMNH</strain>
    </source>
</reference>
<feature type="region of interest" description="Disordered" evidence="3">
    <location>
        <begin position="175"/>
        <end position="266"/>
    </location>
</feature>
<feature type="compositionally biased region" description="Polar residues" evidence="3">
    <location>
        <begin position="181"/>
        <end position="190"/>
    </location>
</feature>
<organism evidence="6 7">
    <name type="scientific">Cymbomonas tetramitiformis</name>
    <dbReference type="NCBI Taxonomy" id="36881"/>
    <lineage>
        <taxon>Eukaryota</taxon>
        <taxon>Viridiplantae</taxon>
        <taxon>Chlorophyta</taxon>
        <taxon>Pyramimonadophyceae</taxon>
        <taxon>Pyramimonadales</taxon>
        <taxon>Pyramimonadaceae</taxon>
        <taxon>Cymbomonas</taxon>
    </lineage>
</organism>
<evidence type="ECO:0000256" key="3">
    <source>
        <dbReference type="SAM" id="MobiDB-lite"/>
    </source>
</evidence>
<keyword evidence="4" id="KW-1133">Transmembrane helix</keyword>
<dbReference type="PANTHER" id="PTHR14043:SF2">
    <property type="entry name" value="HOMEOBOX PROTEIN CUT"/>
    <property type="match status" value="1"/>
</dbReference>
<keyword evidence="4" id="KW-0472">Membrane</keyword>
<feature type="domain" description="EF-hand" evidence="5">
    <location>
        <begin position="424"/>
        <end position="457"/>
    </location>
</feature>
<comment type="caution">
    <text evidence="6">The sequence shown here is derived from an EMBL/GenBank/DDBJ whole genome shotgun (WGS) entry which is preliminary data.</text>
</comment>
<evidence type="ECO:0000259" key="5">
    <source>
        <dbReference type="PROSITE" id="PS50222"/>
    </source>
</evidence>
<feature type="coiled-coil region" evidence="2">
    <location>
        <begin position="308"/>
        <end position="335"/>
    </location>
</feature>
<dbReference type="PANTHER" id="PTHR14043">
    <property type="entry name" value="CCAAT DISPLACEMENT PROTEIN-RELATED"/>
    <property type="match status" value="1"/>
</dbReference>
<accession>A0AAE0KV51</accession>
<dbReference type="InterPro" id="IPR018247">
    <property type="entry name" value="EF_Hand_1_Ca_BS"/>
</dbReference>
<feature type="compositionally biased region" description="Basic and acidic residues" evidence="3">
    <location>
        <begin position="245"/>
        <end position="263"/>
    </location>
</feature>
<feature type="transmembrane region" description="Helical" evidence="4">
    <location>
        <begin position="383"/>
        <end position="401"/>
    </location>
</feature>
<dbReference type="InterPro" id="IPR002048">
    <property type="entry name" value="EF_hand_dom"/>
</dbReference>
<evidence type="ECO:0000313" key="6">
    <source>
        <dbReference type="EMBL" id="KAK3261886.1"/>
    </source>
</evidence>
<dbReference type="InterPro" id="IPR012955">
    <property type="entry name" value="CASP_C"/>
</dbReference>
<dbReference type="GO" id="GO:0000139">
    <property type="term" value="C:Golgi membrane"/>
    <property type="evidence" value="ECO:0007669"/>
    <property type="project" value="InterPro"/>
</dbReference>
<dbReference type="PROSITE" id="PS50222">
    <property type="entry name" value="EF_HAND_2"/>
    <property type="match status" value="1"/>
</dbReference>
<gene>
    <name evidence="6" type="ORF">CYMTET_29233</name>
</gene>
<keyword evidence="4" id="KW-0812">Transmembrane</keyword>
<dbReference type="GO" id="GO:0005509">
    <property type="term" value="F:calcium ion binding"/>
    <property type="evidence" value="ECO:0007669"/>
    <property type="project" value="InterPro"/>
</dbReference>
<dbReference type="EMBL" id="LGRX02016580">
    <property type="protein sequence ID" value="KAK3261886.1"/>
    <property type="molecule type" value="Genomic_DNA"/>
</dbReference>
<proteinExistence type="predicted"/>
<evidence type="ECO:0000256" key="4">
    <source>
        <dbReference type="SAM" id="Phobius"/>
    </source>
</evidence>
<dbReference type="Pfam" id="PF08172">
    <property type="entry name" value="CASP_C"/>
    <property type="match status" value="3"/>
</dbReference>
<feature type="compositionally biased region" description="Basic and acidic residues" evidence="3">
    <location>
        <begin position="194"/>
        <end position="232"/>
    </location>
</feature>
<dbReference type="AlphaFoldDB" id="A0AAE0KV51"/>
<keyword evidence="1 2" id="KW-0175">Coiled coil</keyword>
<evidence type="ECO:0000256" key="1">
    <source>
        <dbReference type="ARBA" id="ARBA00023054"/>
    </source>
</evidence>
<keyword evidence="7" id="KW-1185">Reference proteome</keyword>
<dbReference type="Proteomes" id="UP001190700">
    <property type="component" value="Unassembled WGS sequence"/>
</dbReference>
<name>A0AAE0KV51_9CHLO</name>
<sequence length="457" mass="51441">EERAAKQLELDLLTEEVYNAEQQQQALERDKERMRQQLALLQEELTTAHSADTTSPQLEATRNELKHRESAIEQLKTLVEDWKAAAEAGNKKYLQTLRESETKLAEKETEIAGLHAEMMTRPTPAEAAQMQQKIRTLQAVGYNAVELDSWDEDSAEDAQAGTPLEEALLKKNRSMEHDLTSAKNRLQEQTAAAERTEGRALKAEARVGEQQKLIQKLEEDLRSSGHDSRTSRPSDGLESSWDEESGGKGKESSTRSAGPRDEDTSMVTVLAQQRDRFRSKAIALEERTGMGGMRMGRGSGWEDAEQENRRISQSRDHYQNDVAKLQAENLALFEKLRFVQNYQPGTRGAMGLSGRGLCQELRVHDRITLSSGRFLLGNKYTRAFLFIYSISLHLLVFGVLWSMSLSSMNRATAPSHEEICSRQQLIANAARFFQSADEDHNGLLDKSEFDHAMQGKS</sequence>
<dbReference type="GO" id="GO:0006891">
    <property type="term" value="P:intra-Golgi vesicle-mediated transport"/>
    <property type="evidence" value="ECO:0007669"/>
    <property type="project" value="InterPro"/>
</dbReference>